<sequence length="66" mass="7394">MESDDQRASRHRLLHAEARSADGKSVSGMQRCGGRERSAAPVRCAHKSRHLQPSFAAHRQNDNRNT</sequence>
<evidence type="ECO:0000256" key="1">
    <source>
        <dbReference type="SAM" id="MobiDB-lite"/>
    </source>
</evidence>
<keyword evidence="3" id="KW-1185">Reference proteome</keyword>
<dbReference type="Proteomes" id="UP001497444">
    <property type="component" value="Chromosome 2"/>
</dbReference>
<accession>A0ABP0WU23</accession>
<proteinExistence type="predicted"/>
<name>A0ABP0WU23_9BRYO</name>
<reference evidence="2 3" key="1">
    <citation type="submission" date="2024-02" db="EMBL/GenBank/DDBJ databases">
        <authorList>
            <consortium name="ELIXIR-Norway"/>
            <consortium name="Elixir Norway"/>
        </authorList>
    </citation>
    <scope>NUCLEOTIDE SEQUENCE [LARGE SCALE GENOMIC DNA]</scope>
</reference>
<protein>
    <submittedName>
        <fullName evidence="2">Uncharacterized protein</fullName>
    </submittedName>
</protein>
<feature type="region of interest" description="Disordered" evidence="1">
    <location>
        <begin position="1"/>
        <end position="66"/>
    </location>
</feature>
<evidence type="ECO:0000313" key="3">
    <source>
        <dbReference type="Proteomes" id="UP001497444"/>
    </source>
</evidence>
<dbReference type="EMBL" id="OZ020097">
    <property type="protein sequence ID" value="CAK9269280.1"/>
    <property type="molecule type" value="Genomic_DNA"/>
</dbReference>
<organism evidence="2 3">
    <name type="scientific">Sphagnum jensenii</name>
    <dbReference type="NCBI Taxonomy" id="128206"/>
    <lineage>
        <taxon>Eukaryota</taxon>
        <taxon>Viridiplantae</taxon>
        <taxon>Streptophyta</taxon>
        <taxon>Embryophyta</taxon>
        <taxon>Bryophyta</taxon>
        <taxon>Sphagnophytina</taxon>
        <taxon>Sphagnopsida</taxon>
        <taxon>Sphagnales</taxon>
        <taxon>Sphagnaceae</taxon>
        <taxon>Sphagnum</taxon>
    </lineage>
</organism>
<evidence type="ECO:0000313" key="2">
    <source>
        <dbReference type="EMBL" id="CAK9269280.1"/>
    </source>
</evidence>
<feature type="compositionally biased region" description="Basic and acidic residues" evidence="1">
    <location>
        <begin position="1"/>
        <end position="22"/>
    </location>
</feature>
<gene>
    <name evidence="2" type="ORF">CSSPJE1EN1_LOCUS14758</name>
</gene>